<reference evidence="15 17" key="3">
    <citation type="submission" date="2018-08" db="EMBL/GenBank/DDBJ databases">
        <title>A genome reference for cultivated species of the human gut microbiota.</title>
        <authorList>
            <person name="Zou Y."/>
            <person name="Xue W."/>
            <person name="Luo G."/>
        </authorList>
    </citation>
    <scope>NUCLEOTIDE SEQUENCE [LARGE SCALE GENOMIC DNA]</scope>
    <source>
        <strain evidence="15 17">AF38-2</strain>
    </source>
</reference>
<proteinExistence type="inferred from homology"/>
<reference evidence="14" key="2">
    <citation type="journal article" date="2018" name="BMC Genomics">
        <title>Whole genome sequencing and function prediction of 133 gut anaerobes isolated from chicken caecum in pure cultures.</title>
        <authorList>
            <person name="Medvecky M."/>
            <person name="Cejkova D."/>
            <person name="Polansky O."/>
            <person name="Karasova D."/>
            <person name="Kubasova T."/>
            <person name="Cizek A."/>
            <person name="Rychlik I."/>
        </authorList>
    </citation>
    <scope>NUCLEOTIDE SEQUENCE</scope>
    <source>
        <strain evidence="14">An109</strain>
    </source>
</reference>
<evidence type="ECO:0000259" key="8">
    <source>
        <dbReference type="Pfam" id="PF08281"/>
    </source>
</evidence>
<keyword evidence="3 6" id="KW-0731">Sigma factor</keyword>
<dbReference type="EMBL" id="WDED01000002">
    <property type="protein sequence ID" value="KAB6149976.1"/>
    <property type="molecule type" value="Genomic_DNA"/>
</dbReference>
<evidence type="ECO:0000259" key="7">
    <source>
        <dbReference type="Pfam" id="PF04542"/>
    </source>
</evidence>
<dbReference type="InterPro" id="IPR036388">
    <property type="entry name" value="WH-like_DNA-bd_sf"/>
</dbReference>
<dbReference type="GO" id="GO:0016987">
    <property type="term" value="F:sigma factor activity"/>
    <property type="evidence" value="ECO:0007669"/>
    <property type="project" value="UniProtKB-KW"/>
</dbReference>
<dbReference type="Pfam" id="PF08281">
    <property type="entry name" value="Sigma70_r4_2"/>
    <property type="match status" value="1"/>
</dbReference>
<dbReference type="GeneID" id="69481424"/>
<dbReference type="SUPFAM" id="SSF88946">
    <property type="entry name" value="Sigma2 domain of RNA polymerase sigma factors"/>
    <property type="match status" value="1"/>
</dbReference>
<evidence type="ECO:0000313" key="10">
    <source>
        <dbReference type="EMBL" id="KAB6149976.1"/>
    </source>
</evidence>
<dbReference type="Proteomes" id="UP000435059">
    <property type="component" value="Unassembled WGS sequence"/>
</dbReference>
<evidence type="ECO:0000313" key="20">
    <source>
        <dbReference type="Proteomes" id="UP000438288"/>
    </source>
</evidence>
<evidence type="ECO:0000313" key="16">
    <source>
        <dbReference type="Proteomes" id="UP000196036"/>
    </source>
</evidence>
<feature type="domain" description="RNA polymerase sigma factor 70 region 4 type 2" evidence="8">
    <location>
        <begin position="118"/>
        <end position="169"/>
    </location>
</feature>
<dbReference type="InterPro" id="IPR013324">
    <property type="entry name" value="RNA_pol_sigma_r3/r4-like"/>
</dbReference>
<dbReference type="InterPro" id="IPR013325">
    <property type="entry name" value="RNA_pol_sigma_r2"/>
</dbReference>
<dbReference type="Proteomes" id="UP000438288">
    <property type="component" value="Unassembled WGS sequence"/>
</dbReference>
<evidence type="ECO:0000313" key="12">
    <source>
        <dbReference type="EMBL" id="KAB6427482.1"/>
    </source>
</evidence>
<dbReference type="Proteomes" id="UP000284495">
    <property type="component" value="Unassembled WGS sequence"/>
</dbReference>
<comment type="similarity">
    <text evidence="1 6">Belongs to the sigma-70 factor family. ECF subfamily.</text>
</comment>
<dbReference type="InterPro" id="IPR013249">
    <property type="entry name" value="RNA_pol_sigma70_r4_t2"/>
</dbReference>
<evidence type="ECO:0000313" key="14">
    <source>
        <dbReference type="EMBL" id="OUQ63212.1"/>
    </source>
</evidence>
<evidence type="ECO:0000256" key="6">
    <source>
        <dbReference type="RuleBase" id="RU000716"/>
    </source>
</evidence>
<evidence type="ECO:0000313" key="18">
    <source>
        <dbReference type="Proteomes" id="UP000434604"/>
    </source>
</evidence>
<dbReference type="Proteomes" id="UP001198461">
    <property type="component" value="Unassembled WGS sequence"/>
</dbReference>
<dbReference type="InterPro" id="IPR007627">
    <property type="entry name" value="RNA_pol_sigma70_r2"/>
</dbReference>
<dbReference type="Proteomes" id="UP000471447">
    <property type="component" value="Unassembled WGS sequence"/>
</dbReference>
<accession>A0A174K1P2</accession>
<evidence type="ECO:0000256" key="1">
    <source>
        <dbReference type="ARBA" id="ARBA00010641"/>
    </source>
</evidence>
<comment type="caution">
    <text evidence="14">The sequence shown here is derived from an EMBL/GenBank/DDBJ whole genome shotgun (WGS) entry which is preliminary data.</text>
</comment>
<dbReference type="PANTHER" id="PTHR43133:SF51">
    <property type="entry name" value="RNA POLYMERASE SIGMA FACTOR"/>
    <property type="match status" value="1"/>
</dbReference>
<reference evidence="16" key="1">
    <citation type="submission" date="2017-04" db="EMBL/GenBank/DDBJ databases">
        <title>Function of individual gut microbiota members based on whole genome sequencing of pure cultures obtained from chicken caecum.</title>
        <authorList>
            <person name="Medvecky M."/>
            <person name="Cejkova D."/>
            <person name="Polansky O."/>
            <person name="Karasova D."/>
            <person name="Kubasova T."/>
            <person name="Cizek A."/>
            <person name="Rychlik I."/>
        </authorList>
    </citation>
    <scope>NUCLEOTIDE SEQUENCE [LARGE SCALE GENOMIC DNA]</scope>
    <source>
        <strain evidence="16">An109</strain>
    </source>
</reference>
<dbReference type="EMBL" id="QROO01000009">
    <property type="protein sequence ID" value="RHL38876.1"/>
    <property type="molecule type" value="Genomic_DNA"/>
</dbReference>
<keyword evidence="4 6" id="KW-0238">DNA-binding</keyword>
<evidence type="ECO:0000256" key="4">
    <source>
        <dbReference type="ARBA" id="ARBA00023125"/>
    </source>
</evidence>
<evidence type="ECO:0000256" key="3">
    <source>
        <dbReference type="ARBA" id="ARBA00023082"/>
    </source>
</evidence>
<dbReference type="Proteomes" id="UP000434604">
    <property type="component" value="Unassembled WGS sequence"/>
</dbReference>
<evidence type="ECO:0000313" key="17">
    <source>
        <dbReference type="Proteomes" id="UP000284495"/>
    </source>
</evidence>
<gene>
    <name evidence="14" type="ORF">B5E52_19640</name>
    <name evidence="15" type="ORF">DW027_09030</name>
    <name evidence="10" type="ORF">GA398_01665</name>
    <name evidence="9" type="ORF">GA574_07790</name>
    <name evidence="12" type="ORF">GAZ26_03860</name>
    <name evidence="11" type="ORF">GAZ43_10535</name>
    <name evidence="13" type="ORF">LD004_07200</name>
</gene>
<dbReference type="EMBL" id="WDCG01000002">
    <property type="protein sequence ID" value="KAB6427482.1"/>
    <property type="molecule type" value="Genomic_DNA"/>
</dbReference>
<dbReference type="InterPro" id="IPR039425">
    <property type="entry name" value="RNA_pol_sigma-70-like"/>
</dbReference>
<organism evidence="14 16">
    <name type="scientific">Bacteroides xylanisolvens</name>
    <dbReference type="NCBI Taxonomy" id="371601"/>
    <lineage>
        <taxon>Bacteria</taxon>
        <taxon>Pseudomonadati</taxon>
        <taxon>Bacteroidota</taxon>
        <taxon>Bacteroidia</taxon>
        <taxon>Bacteroidales</taxon>
        <taxon>Bacteroidaceae</taxon>
        <taxon>Bacteroides</taxon>
    </lineage>
</organism>
<evidence type="ECO:0000256" key="2">
    <source>
        <dbReference type="ARBA" id="ARBA00023015"/>
    </source>
</evidence>
<evidence type="ECO:0000313" key="19">
    <source>
        <dbReference type="Proteomes" id="UP000435059"/>
    </source>
</evidence>
<evidence type="ECO:0000256" key="5">
    <source>
        <dbReference type="ARBA" id="ARBA00023163"/>
    </source>
</evidence>
<dbReference type="EMBL" id="NFLW01000049">
    <property type="protein sequence ID" value="OUQ63212.1"/>
    <property type="molecule type" value="Genomic_DNA"/>
</dbReference>
<dbReference type="RefSeq" id="WP_004314132.1">
    <property type="nucleotide sequence ID" value="NZ_AP031409.1"/>
</dbReference>
<evidence type="ECO:0000313" key="9">
    <source>
        <dbReference type="EMBL" id="KAB6088937.1"/>
    </source>
</evidence>
<dbReference type="Proteomes" id="UP000196036">
    <property type="component" value="Unassembled WGS sequence"/>
</dbReference>
<reference evidence="13" key="5">
    <citation type="submission" date="2023-08" db="EMBL/GenBank/DDBJ databases">
        <title>Mucin Metabolism Genes Underlie the Key Renovations of Bacteroides xylanisolvens Genomes in Captive Great Apes.</title>
        <authorList>
            <person name="Nishida A.H."/>
        </authorList>
    </citation>
    <scope>NUCLEOTIDE SEQUENCE</scope>
    <source>
        <strain evidence="13">P13.H9</strain>
    </source>
</reference>
<evidence type="ECO:0000313" key="11">
    <source>
        <dbReference type="EMBL" id="KAB6339584.1"/>
    </source>
</evidence>
<dbReference type="EMBL" id="WDCP01000018">
    <property type="protein sequence ID" value="KAB6339584.1"/>
    <property type="molecule type" value="Genomic_DNA"/>
</dbReference>
<dbReference type="PROSITE" id="PS01063">
    <property type="entry name" value="SIGMA70_ECF"/>
    <property type="match status" value="1"/>
</dbReference>
<reference evidence="18 19" key="4">
    <citation type="journal article" date="2019" name="Nat. Med.">
        <title>A library of human gut bacterial isolates paired with longitudinal multiomics data enables mechanistic microbiome research.</title>
        <authorList>
            <person name="Poyet M."/>
            <person name="Groussin M."/>
            <person name="Gibbons S.M."/>
            <person name="Avila-Pacheco J."/>
            <person name="Jiang X."/>
            <person name="Kearney S.M."/>
            <person name="Perrotta A.R."/>
            <person name="Berdy B."/>
            <person name="Zhao S."/>
            <person name="Lieberman T.D."/>
            <person name="Swanson P.K."/>
            <person name="Smith M."/>
            <person name="Roesemann S."/>
            <person name="Alexander J.E."/>
            <person name="Rich S.A."/>
            <person name="Livny J."/>
            <person name="Vlamakis H."/>
            <person name="Clish C."/>
            <person name="Bullock K."/>
            <person name="Deik A."/>
            <person name="Scott J."/>
            <person name="Pierce K.A."/>
            <person name="Xavier R.J."/>
            <person name="Alm E.J."/>
        </authorList>
    </citation>
    <scope>NUCLEOTIDE SEQUENCE [LARGE SCALE GENOMIC DNA]</scope>
    <source>
        <strain evidence="11 20">BIOML-A16</strain>
        <strain evidence="10 18">BIOML-A58</strain>
        <strain evidence="12 21">BIOML-A7</strain>
        <strain evidence="9 19">BIOML-A74</strain>
    </source>
</reference>
<dbReference type="PANTHER" id="PTHR43133">
    <property type="entry name" value="RNA POLYMERASE ECF-TYPE SIGMA FACTO"/>
    <property type="match status" value="1"/>
</dbReference>
<keyword evidence="19" id="KW-1185">Reference proteome</keyword>
<dbReference type="GO" id="GO:0003677">
    <property type="term" value="F:DNA binding"/>
    <property type="evidence" value="ECO:0007669"/>
    <property type="project" value="UniProtKB-KW"/>
</dbReference>
<name>A0A174K1P2_9BACE</name>
<dbReference type="InterPro" id="IPR000838">
    <property type="entry name" value="RNA_pol_sigma70_ECF_CS"/>
</dbReference>
<dbReference type="GO" id="GO:0006352">
    <property type="term" value="P:DNA-templated transcription initiation"/>
    <property type="evidence" value="ECO:0007669"/>
    <property type="project" value="InterPro"/>
</dbReference>
<dbReference type="EMBL" id="JAIWYE010000016">
    <property type="protein sequence ID" value="MCA4703399.1"/>
    <property type="molecule type" value="Genomic_DNA"/>
</dbReference>
<dbReference type="Gene3D" id="1.10.1740.10">
    <property type="match status" value="1"/>
</dbReference>
<evidence type="ECO:0000313" key="21">
    <source>
        <dbReference type="Proteomes" id="UP000471447"/>
    </source>
</evidence>
<feature type="domain" description="RNA polymerase sigma-70 region 2" evidence="7">
    <location>
        <begin position="25"/>
        <end position="92"/>
    </location>
</feature>
<sequence>MSQLNDISLVAQVVVFKNTRAFDQLVEKYQSPIRRFFLNLTCGDSELSDDLAQDTFIKAYTNIASFRNLSSFSTWLYRIAYNVFYDYIRSRKETADLDTKEIDAINSTEQENVGQKMDVYQSLKMLKEVERTCIMLFYMEDISIDKIAGIVGVPSGTVKSHLSRGKEKLATYLKQNGYDRNRQ</sequence>
<evidence type="ECO:0000313" key="15">
    <source>
        <dbReference type="EMBL" id="RHL38876.1"/>
    </source>
</evidence>
<dbReference type="InterPro" id="IPR014284">
    <property type="entry name" value="RNA_pol_sigma-70_dom"/>
</dbReference>
<dbReference type="AlphaFoldDB" id="A0A174K1P2"/>
<keyword evidence="5 6" id="KW-0804">Transcription</keyword>
<protein>
    <recommendedName>
        <fullName evidence="6">RNA polymerase sigma factor</fullName>
    </recommendedName>
</protein>
<keyword evidence="2 6" id="KW-0805">Transcription regulation</keyword>
<dbReference type="EMBL" id="WDES01000010">
    <property type="protein sequence ID" value="KAB6088937.1"/>
    <property type="molecule type" value="Genomic_DNA"/>
</dbReference>
<dbReference type="NCBIfam" id="TIGR02937">
    <property type="entry name" value="sigma70-ECF"/>
    <property type="match status" value="1"/>
</dbReference>
<dbReference type="Gene3D" id="1.10.10.10">
    <property type="entry name" value="Winged helix-like DNA-binding domain superfamily/Winged helix DNA-binding domain"/>
    <property type="match status" value="1"/>
</dbReference>
<dbReference type="SUPFAM" id="SSF88659">
    <property type="entry name" value="Sigma3 and sigma4 domains of RNA polymerase sigma factors"/>
    <property type="match status" value="1"/>
</dbReference>
<dbReference type="Pfam" id="PF04542">
    <property type="entry name" value="Sigma70_r2"/>
    <property type="match status" value="1"/>
</dbReference>
<evidence type="ECO:0000313" key="13">
    <source>
        <dbReference type="EMBL" id="MCA4703399.1"/>
    </source>
</evidence>